<keyword evidence="5" id="KW-0809">Transit peptide</keyword>
<dbReference type="InParanoid" id="A0A2P5HY36"/>
<dbReference type="InterPro" id="IPR045298">
    <property type="entry name" value="Complex1_LYR_LYRM7"/>
</dbReference>
<dbReference type="GO" id="GO:0034551">
    <property type="term" value="P:mitochondrial respiratory chain complex III assembly"/>
    <property type="evidence" value="ECO:0007669"/>
    <property type="project" value="InterPro"/>
</dbReference>
<evidence type="ECO:0000313" key="9">
    <source>
        <dbReference type="EMBL" id="POS75157.1"/>
    </source>
</evidence>
<evidence type="ECO:0000256" key="3">
    <source>
        <dbReference type="ARBA" id="ARBA00011589"/>
    </source>
</evidence>
<dbReference type="PANTHER" id="PTHR46749">
    <property type="entry name" value="COMPLEX III ASSEMBLY FACTOR LYRM7"/>
    <property type="match status" value="1"/>
</dbReference>
<dbReference type="FunCoup" id="A0A2P5HY36">
    <property type="interactions" value="12"/>
</dbReference>
<reference evidence="9" key="1">
    <citation type="submission" date="2017-09" db="EMBL/GenBank/DDBJ databases">
        <title>Polyketide synthases of a Diaporthe helianthi virulent isolate.</title>
        <authorList>
            <person name="Baroncelli R."/>
        </authorList>
    </citation>
    <scope>NUCLEOTIDE SEQUENCE [LARGE SCALE GENOMIC DNA]</scope>
    <source>
        <strain evidence="9">7/96</strain>
    </source>
</reference>
<dbReference type="GO" id="GO:0005759">
    <property type="term" value="C:mitochondrial matrix"/>
    <property type="evidence" value="ECO:0007669"/>
    <property type="project" value="UniProtKB-SubCell"/>
</dbReference>
<dbReference type="InterPro" id="IPR050435">
    <property type="entry name" value="MZM1/LYRM7"/>
</dbReference>
<accession>A0A2P5HY36</accession>
<protein>
    <recommendedName>
        <fullName evidence="4">Mitochondrial zinc maintenance protein 1, mitochondrial</fullName>
    </recommendedName>
</protein>
<keyword evidence="7" id="KW-0143">Chaperone</keyword>
<evidence type="ECO:0000256" key="8">
    <source>
        <dbReference type="ARBA" id="ARBA00025268"/>
    </source>
</evidence>
<comment type="caution">
    <text evidence="9">The sequence shown here is derived from an EMBL/GenBank/DDBJ whole genome shotgun (WGS) entry which is preliminary data.</text>
</comment>
<evidence type="ECO:0000256" key="4">
    <source>
        <dbReference type="ARBA" id="ARBA00015108"/>
    </source>
</evidence>
<dbReference type="EMBL" id="MAVT02000522">
    <property type="protein sequence ID" value="POS75157.1"/>
    <property type="molecule type" value="Genomic_DNA"/>
</dbReference>
<evidence type="ECO:0000256" key="6">
    <source>
        <dbReference type="ARBA" id="ARBA00023128"/>
    </source>
</evidence>
<dbReference type="Proteomes" id="UP000094444">
    <property type="component" value="Unassembled WGS sequence"/>
</dbReference>
<evidence type="ECO:0000256" key="7">
    <source>
        <dbReference type="ARBA" id="ARBA00023186"/>
    </source>
</evidence>
<dbReference type="OrthoDB" id="529194at2759"/>
<name>A0A2P5HY36_DIAHE</name>
<evidence type="ECO:0000313" key="10">
    <source>
        <dbReference type="Proteomes" id="UP000094444"/>
    </source>
</evidence>
<dbReference type="STRING" id="158607.A0A2P5HY36"/>
<comment type="similarity">
    <text evidence="2">Belongs to the complex I LYR family. MZM1 subfamily.</text>
</comment>
<dbReference type="AlphaFoldDB" id="A0A2P5HY36"/>
<dbReference type="CDD" id="cd20267">
    <property type="entry name" value="Complex1_LYR_LYRM7"/>
    <property type="match status" value="1"/>
</dbReference>
<comment type="subunit">
    <text evidence="3">Interacts with RIP1.</text>
</comment>
<sequence length="112" mass="12113">MAALQAYRSLLRATRITFQGDERLLAGARDQIRTGFRQKASLSPSDPAVAPALEHAQQVAAMLRQNVVQGKHEGDGRYKLRIHEHTERGDNDTIKTAAGQTVKVGGVGCCSS</sequence>
<keyword evidence="6" id="KW-0496">Mitochondrion</keyword>
<proteinExistence type="inferred from homology"/>
<evidence type="ECO:0000256" key="2">
    <source>
        <dbReference type="ARBA" id="ARBA00009949"/>
    </source>
</evidence>
<dbReference type="PANTHER" id="PTHR46749:SF1">
    <property type="entry name" value="COMPLEX III ASSEMBLY FACTOR LYRM7"/>
    <property type="match status" value="1"/>
</dbReference>
<comment type="subcellular location">
    <subcellularLocation>
        <location evidence="1">Mitochondrion matrix</location>
    </subcellularLocation>
</comment>
<comment type="function">
    <text evidence="8">Assembly factor required for Rieske Fe-S protein RIP1 incorporation into the cytochrome b-c1 (CIII) complex. Functions as a chaperone, binding to this subunit within the mitochondrial matrix and stabilizing it prior to its translocation and insertion into the late CIII dimeric intermediate within the mitochondrial inner membrane. Modulates the mitochondrial matrix zinc pool.</text>
</comment>
<dbReference type="GO" id="GO:0044183">
    <property type="term" value="F:protein folding chaperone"/>
    <property type="evidence" value="ECO:0007669"/>
    <property type="project" value="TreeGrafter"/>
</dbReference>
<evidence type="ECO:0000256" key="1">
    <source>
        <dbReference type="ARBA" id="ARBA00004305"/>
    </source>
</evidence>
<evidence type="ECO:0000256" key="5">
    <source>
        <dbReference type="ARBA" id="ARBA00022946"/>
    </source>
</evidence>
<keyword evidence="10" id="KW-1185">Reference proteome</keyword>
<gene>
    <name evidence="9" type="ORF">DHEL01_v206443</name>
</gene>
<organism evidence="9 10">
    <name type="scientific">Diaporthe helianthi</name>
    <dbReference type="NCBI Taxonomy" id="158607"/>
    <lineage>
        <taxon>Eukaryota</taxon>
        <taxon>Fungi</taxon>
        <taxon>Dikarya</taxon>
        <taxon>Ascomycota</taxon>
        <taxon>Pezizomycotina</taxon>
        <taxon>Sordariomycetes</taxon>
        <taxon>Sordariomycetidae</taxon>
        <taxon>Diaporthales</taxon>
        <taxon>Diaporthaceae</taxon>
        <taxon>Diaporthe</taxon>
    </lineage>
</organism>